<evidence type="ECO:0000259" key="2">
    <source>
        <dbReference type="Pfam" id="PF01182"/>
    </source>
</evidence>
<evidence type="ECO:0000313" key="3">
    <source>
        <dbReference type="EMBL" id="MCB5363890.1"/>
    </source>
</evidence>
<dbReference type="InterPro" id="IPR006148">
    <property type="entry name" value="Glc/Gal-6P_isomerase"/>
</dbReference>
<evidence type="ECO:0000256" key="1">
    <source>
        <dbReference type="ARBA" id="ARBA00022801"/>
    </source>
</evidence>
<dbReference type="InterPro" id="IPR004547">
    <property type="entry name" value="Glucosamine6P_isomerase"/>
</dbReference>
<keyword evidence="4" id="KW-1185">Reference proteome</keyword>
<feature type="domain" description="Glucosamine/galactosamine-6-phosphate isomerase" evidence="2">
    <location>
        <begin position="10"/>
        <end position="223"/>
    </location>
</feature>
<dbReference type="PANTHER" id="PTHR11280">
    <property type="entry name" value="GLUCOSAMINE-6-PHOSPHATE ISOMERASE"/>
    <property type="match status" value="1"/>
</dbReference>
<dbReference type="RefSeq" id="WP_226954260.1">
    <property type="nucleotide sequence ID" value="NZ_JACDXW010000004.1"/>
</dbReference>
<proteinExistence type="predicted"/>
<organism evidence="3 4">
    <name type="scientific">Mesopusillimonas faecipullorum</name>
    <dbReference type="NCBI Taxonomy" id="2755040"/>
    <lineage>
        <taxon>Bacteria</taxon>
        <taxon>Pseudomonadati</taxon>
        <taxon>Pseudomonadota</taxon>
        <taxon>Betaproteobacteria</taxon>
        <taxon>Burkholderiales</taxon>
        <taxon>Alcaligenaceae</taxon>
        <taxon>Mesopusillimonas</taxon>
    </lineage>
</organism>
<dbReference type="PROSITE" id="PS01161">
    <property type="entry name" value="GLC_GALNAC_ISOMERASE"/>
    <property type="match status" value="1"/>
</dbReference>
<accession>A0ABS8CCZ0</accession>
<keyword evidence="1" id="KW-0378">Hydrolase</keyword>
<dbReference type="PANTHER" id="PTHR11280:SF5">
    <property type="entry name" value="GLUCOSAMINE-6-PHOSPHATE ISOMERASE"/>
    <property type="match status" value="1"/>
</dbReference>
<dbReference type="Proteomes" id="UP000776983">
    <property type="component" value="Unassembled WGS sequence"/>
</dbReference>
<gene>
    <name evidence="3" type="ORF">H0484_09030</name>
</gene>
<dbReference type="CDD" id="cd01399">
    <property type="entry name" value="GlcN6P_deaminase"/>
    <property type="match status" value="1"/>
</dbReference>
<protein>
    <submittedName>
        <fullName evidence="3">Glucosamine-6-phosphate deaminase</fullName>
    </submittedName>
</protein>
<evidence type="ECO:0000313" key="4">
    <source>
        <dbReference type="Proteomes" id="UP000776983"/>
    </source>
</evidence>
<dbReference type="Pfam" id="PF01182">
    <property type="entry name" value="Glucosamine_iso"/>
    <property type="match status" value="1"/>
</dbReference>
<dbReference type="EMBL" id="JACDXW010000004">
    <property type="protein sequence ID" value="MCB5363890.1"/>
    <property type="molecule type" value="Genomic_DNA"/>
</dbReference>
<sequence length="253" mass="27776">MLQIFPDTSTIAEHVSATLVAKIQSKPDAVLGLATGGTMEPIYAQFVAHAHRVNLDVSRLTSFNLDEYIGLSPDHPKSYSAYMREHLFSHLGFDTSRLHLPDGMTQDLEAHCKAYAAHIQAFGGVDLQLLGVGGNGHIGFNEPGTPFDCPCHVVELAEQTRIDNSRFFAEGLMVPRSAITMGMAEIMQAREIVLVATGEAKAQIMAEWYQQDVTERIPFTALKRHPRARIILDEAAASLLPPEARQQRMVAVG</sequence>
<dbReference type="SUPFAM" id="SSF100950">
    <property type="entry name" value="NagB/RpiA/CoA transferase-like"/>
    <property type="match status" value="1"/>
</dbReference>
<dbReference type="InterPro" id="IPR037171">
    <property type="entry name" value="NagB/RpiA_transferase-like"/>
</dbReference>
<name>A0ABS8CCZ0_9BURK</name>
<comment type="caution">
    <text evidence="3">The sequence shown here is derived from an EMBL/GenBank/DDBJ whole genome shotgun (WGS) entry which is preliminary data.</text>
</comment>
<dbReference type="InterPro" id="IPR018321">
    <property type="entry name" value="Glucosamine6P_isomerase_CS"/>
</dbReference>
<dbReference type="Gene3D" id="3.40.50.1360">
    <property type="match status" value="1"/>
</dbReference>
<reference evidence="3 4" key="1">
    <citation type="submission" date="2020-07" db="EMBL/GenBank/DDBJ databases">
        <title>Pusillimonas sp. nov., isolated from poultry manure in Taiwan.</title>
        <authorList>
            <person name="Lin S.-Y."/>
            <person name="Tang Y.-S."/>
            <person name="Young C.-C."/>
        </authorList>
    </citation>
    <scope>NUCLEOTIDE SEQUENCE [LARGE SCALE GENOMIC DNA]</scope>
    <source>
        <strain evidence="3 4">CC-YST705</strain>
    </source>
</reference>